<dbReference type="GO" id="GO:1990023">
    <property type="term" value="C:mitotic spindle midzone"/>
    <property type="evidence" value="ECO:0007669"/>
    <property type="project" value="TreeGrafter"/>
</dbReference>
<keyword evidence="5" id="KW-0498">Mitosis</keyword>
<keyword evidence="4" id="KW-0493">Microtubule</keyword>
<feature type="region of interest" description="Disordered" evidence="6">
    <location>
        <begin position="719"/>
        <end position="776"/>
    </location>
</feature>
<evidence type="ECO:0000256" key="1">
    <source>
        <dbReference type="ARBA" id="ARBA00004186"/>
    </source>
</evidence>
<dbReference type="Pfam" id="PF12348">
    <property type="entry name" value="CLASP_N"/>
    <property type="match status" value="1"/>
</dbReference>
<accession>A0AAD5X8N3</accession>
<dbReference type="SUPFAM" id="SSF48371">
    <property type="entry name" value="ARM repeat"/>
    <property type="match status" value="1"/>
</dbReference>
<feature type="region of interest" description="Disordered" evidence="6">
    <location>
        <begin position="643"/>
        <end position="677"/>
    </location>
</feature>
<dbReference type="InterPro" id="IPR016024">
    <property type="entry name" value="ARM-type_fold"/>
</dbReference>
<comment type="similarity">
    <text evidence="2">Belongs to the CLASP family.</text>
</comment>
<dbReference type="GO" id="GO:0005876">
    <property type="term" value="C:spindle microtubule"/>
    <property type="evidence" value="ECO:0007669"/>
    <property type="project" value="TreeGrafter"/>
</dbReference>
<evidence type="ECO:0000256" key="4">
    <source>
        <dbReference type="ARBA" id="ARBA00022701"/>
    </source>
</evidence>
<comment type="subcellular location">
    <subcellularLocation>
        <location evidence="1">Cytoplasm</location>
        <location evidence="1">Cytoskeleton</location>
        <location evidence="1">Spindle</location>
    </subcellularLocation>
</comment>
<dbReference type="GO" id="GO:0051301">
    <property type="term" value="P:cell division"/>
    <property type="evidence" value="ECO:0007669"/>
    <property type="project" value="UniProtKB-KW"/>
</dbReference>
<dbReference type="GO" id="GO:0090307">
    <property type="term" value="P:mitotic spindle assembly"/>
    <property type="evidence" value="ECO:0007669"/>
    <property type="project" value="TreeGrafter"/>
</dbReference>
<dbReference type="Proteomes" id="UP001212841">
    <property type="component" value="Unassembled WGS sequence"/>
</dbReference>
<evidence type="ECO:0000256" key="5">
    <source>
        <dbReference type="ARBA" id="ARBA00022776"/>
    </source>
</evidence>
<dbReference type="EMBL" id="JADGJD010000088">
    <property type="protein sequence ID" value="KAJ3055258.1"/>
    <property type="molecule type" value="Genomic_DNA"/>
</dbReference>
<feature type="compositionally biased region" description="Basic and acidic residues" evidence="6">
    <location>
        <begin position="977"/>
        <end position="995"/>
    </location>
</feature>
<dbReference type="InterPro" id="IPR011989">
    <property type="entry name" value="ARM-like"/>
</dbReference>
<evidence type="ECO:0000259" key="7">
    <source>
        <dbReference type="Pfam" id="PF12348"/>
    </source>
</evidence>
<evidence type="ECO:0000256" key="6">
    <source>
        <dbReference type="SAM" id="MobiDB-lite"/>
    </source>
</evidence>
<dbReference type="PANTHER" id="PTHR21567:SF9">
    <property type="entry name" value="CLIP-ASSOCIATING PROTEIN"/>
    <property type="match status" value="1"/>
</dbReference>
<evidence type="ECO:0000256" key="3">
    <source>
        <dbReference type="ARBA" id="ARBA00022618"/>
    </source>
</evidence>
<feature type="compositionally biased region" description="Polar residues" evidence="6">
    <location>
        <begin position="363"/>
        <end position="373"/>
    </location>
</feature>
<feature type="region of interest" description="Disordered" evidence="6">
    <location>
        <begin position="977"/>
        <end position="1002"/>
    </location>
</feature>
<feature type="region of interest" description="Disordered" evidence="6">
    <location>
        <begin position="814"/>
        <end position="878"/>
    </location>
</feature>
<feature type="region of interest" description="Disordered" evidence="6">
    <location>
        <begin position="182"/>
        <end position="251"/>
    </location>
</feature>
<sequence>MVIEGTWQYGFLNSERTRLSRAAMTLVETLARTLGDRFEPLSDTLCPVVLRLATRANRVYVSCASGTVKACIESAGMPSFLPSLVEAMRNPSKSLRQTAVDCVITLVSSNPPHRLEPYAESLEAAIREGVVDADAVVREVTKKVFMLYADALPARVDRFVTALPAAAKKNLRLDKIVSKPRGVIPPRGRSLQTTSVPKPAQRGPLAIDTAHQPDHDENMWQTSLSPEPDSTNSYSQLPIPHTSPPTDLHSSQFGPRRVFSGAERVQTDFGGPSGLKAPSRAPHIAGAQRVMVDERQAAEEPLIARSKAPSRALRVPASEVQAISPPAARLAEESRGKQYKRRVTTVFGMGPAIAAALKRPESAASTAHSNAGSDYSRHQEEVTIDINHLVTKHRSHDWSARAKVQDTLLQYIATATPNDFRSKTMNKATDILLAGLADQHFKVVQSSLSGLYEMLKLNDNISEDVLAQILPRVAVAVYSPQAKVKPGVLENGEKVVQLCKEKYRGEVLCGAMAQALLQPELGKVPKMRIGCVGLLTGFGAEEWGPYVAKVSNVKTMMIRLTPLTQEPDPAVQRNLRYVFQSMHEANPDTFWSALSGLKPGDKRVINMLFGKDIVADKSALIKTAKPMSPAPASPAFNNVRALSPNGGGSPLRAPKSPMRPSPLKINPNRSSILAKSSPKIRVVPPVLARRLSRSRSRDGEDMRVDDLTLEELDMSHVADLEVDDEAKTNPPPSASDDWVSEADARSNASEAHGPTFEPVGAGSLGLGRLREGPIPPTAQDAIQLATGQDPSERSYSPRLMRPNGSAIPVAAARTISPRVDSLPPSPRSSRRLSFKRREPLRLDESEESTTWARGRRNSMSGRRRKSIDGMRKLSAGSGASFESEVAEEVLKGAASEIDKTIEERRRSYGTPTEVKETVTDFVDRVAEAVEKMVSAQQLGVAASPQGRASPLLTQKPLSVIDAVRMELANRVQATRIGRERREERERKQEESERNKRGLSWDSKVLSPDNLQEVLFAAAADDESWGDAPGDTLTPHDVMMEPPTGMAAVVTVVKKKRRSLWENRANGIVDTILDGMQEKKNVPVMKNCLVVLKELVLNQFDLITDRTTDVFLGVLKCETYGGCSAEDFLEIALEIDSVLKAFERSAPGPALRSAIAAALTEGVGVRVSFEILARVLAGPGWVNIVGDMGEDVEGEPEHEKEERKARKIHEAIIVEHISKGLVSRKSAMRAAAFAATVALVKRRGAAVSDRLYEAVGREGGEARVFTLKEMVERRSKEE</sequence>
<dbReference type="GO" id="GO:0005815">
    <property type="term" value="C:microtubule organizing center"/>
    <property type="evidence" value="ECO:0007669"/>
    <property type="project" value="TreeGrafter"/>
</dbReference>
<keyword evidence="9" id="KW-1185">Reference proteome</keyword>
<feature type="region of interest" description="Disordered" evidence="6">
    <location>
        <begin position="359"/>
        <end position="378"/>
    </location>
</feature>
<proteinExistence type="inferred from homology"/>
<feature type="compositionally biased region" description="Basic residues" evidence="6">
    <location>
        <begin position="853"/>
        <end position="865"/>
    </location>
</feature>
<keyword evidence="5" id="KW-0131">Cell cycle</keyword>
<gene>
    <name evidence="8" type="ORF">HK097_011059</name>
</gene>
<reference evidence="8" key="1">
    <citation type="submission" date="2020-05" db="EMBL/GenBank/DDBJ databases">
        <title>Phylogenomic resolution of chytrid fungi.</title>
        <authorList>
            <person name="Stajich J.E."/>
            <person name="Amses K."/>
            <person name="Simmons R."/>
            <person name="Seto K."/>
            <person name="Myers J."/>
            <person name="Bonds A."/>
            <person name="Quandt C.A."/>
            <person name="Barry K."/>
            <person name="Liu P."/>
            <person name="Grigoriev I."/>
            <person name="Longcore J.E."/>
            <person name="James T.Y."/>
        </authorList>
    </citation>
    <scope>NUCLEOTIDE SEQUENCE</scope>
    <source>
        <strain evidence="8">JEL0318</strain>
    </source>
</reference>
<dbReference type="Gene3D" id="1.25.10.10">
    <property type="entry name" value="Leucine-rich Repeat Variant"/>
    <property type="match status" value="2"/>
</dbReference>
<evidence type="ECO:0000256" key="2">
    <source>
        <dbReference type="ARBA" id="ARBA00009549"/>
    </source>
</evidence>
<organism evidence="8 9">
    <name type="scientific">Rhizophlyctis rosea</name>
    <dbReference type="NCBI Taxonomy" id="64517"/>
    <lineage>
        <taxon>Eukaryota</taxon>
        <taxon>Fungi</taxon>
        <taxon>Fungi incertae sedis</taxon>
        <taxon>Chytridiomycota</taxon>
        <taxon>Chytridiomycota incertae sedis</taxon>
        <taxon>Chytridiomycetes</taxon>
        <taxon>Rhizophlyctidales</taxon>
        <taxon>Rhizophlyctidaceae</taxon>
        <taxon>Rhizophlyctis</taxon>
    </lineage>
</organism>
<evidence type="ECO:0000313" key="9">
    <source>
        <dbReference type="Proteomes" id="UP001212841"/>
    </source>
</evidence>
<dbReference type="GO" id="GO:0005881">
    <property type="term" value="C:cytoplasmic microtubule"/>
    <property type="evidence" value="ECO:0007669"/>
    <property type="project" value="TreeGrafter"/>
</dbReference>
<protein>
    <recommendedName>
        <fullName evidence="7">CLASP N-terminal domain-containing protein</fullName>
    </recommendedName>
</protein>
<dbReference type="GO" id="GO:0008017">
    <property type="term" value="F:microtubule binding"/>
    <property type="evidence" value="ECO:0007669"/>
    <property type="project" value="TreeGrafter"/>
</dbReference>
<keyword evidence="3" id="KW-0132">Cell division</keyword>
<comment type="caution">
    <text evidence="8">The sequence shown here is derived from an EMBL/GenBank/DDBJ whole genome shotgun (WGS) entry which is preliminary data.</text>
</comment>
<name>A0AAD5X8N3_9FUNG</name>
<feature type="compositionally biased region" description="Polar residues" evidence="6">
    <location>
        <begin position="219"/>
        <end position="236"/>
    </location>
</feature>
<evidence type="ECO:0000313" key="8">
    <source>
        <dbReference type="EMBL" id="KAJ3055258.1"/>
    </source>
</evidence>
<dbReference type="InterPro" id="IPR024395">
    <property type="entry name" value="CLASP_N_dom"/>
</dbReference>
<feature type="domain" description="CLASP N-terminal" evidence="7">
    <location>
        <begin position="12"/>
        <end position="171"/>
    </location>
</feature>
<dbReference type="AlphaFoldDB" id="A0AAD5X8N3"/>
<dbReference type="PANTHER" id="PTHR21567">
    <property type="entry name" value="CLASP"/>
    <property type="match status" value="1"/>
</dbReference>